<gene>
    <name evidence="11" type="ORF">E9531_06585</name>
</gene>
<dbReference type="CDD" id="cd03487">
    <property type="entry name" value="RT_Bac_retron_II"/>
    <property type="match status" value="1"/>
</dbReference>
<accession>A0A4S8F917</accession>
<dbReference type="EC" id="2.7.7.49" evidence="1"/>
<keyword evidence="7" id="KW-0051">Antiviral defense</keyword>
<reference evidence="11 12" key="1">
    <citation type="journal article" date="2015" name="Antonie Van Leeuwenhoek">
        <title>Lampropedia puyangensis sp. nov., isolated from symptomatic bark of Populus ? euramericana canker and emended description of Lampropedia hyalina (Ehrenberg 1832) Lee et al. 2004.</title>
        <authorList>
            <person name="Li Y."/>
            <person name="Wang T."/>
            <person name="Piao C.G."/>
            <person name="Wang L.F."/>
            <person name="Tian G.Z."/>
            <person name="Zhu T.H."/>
            <person name="Guo M.W."/>
        </authorList>
    </citation>
    <scope>NUCLEOTIDE SEQUENCE [LARGE SCALE GENOMIC DNA]</scope>
    <source>
        <strain evidence="11 12">2-bin</strain>
    </source>
</reference>
<dbReference type="RefSeq" id="WP_136572964.1">
    <property type="nucleotide sequence ID" value="NZ_STFG01000005.1"/>
</dbReference>
<evidence type="ECO:0000256" key="7">
    <source>
        <dbReference type="ARBA" id="ARBA00023118"/>
    </source>
</evidence>
<evidence type="ECO:0000256" key="3">
    <source>
        <dbReference type="ARBA" id="ARBA00022695"/>
    </source>
</evidence>
<comment type="catalytic activity">
    <reaction evidence="9">
        <text>DNA(n) + a 2'-deoxyribonucleoside 5'-triphosphate = DNA(n+1) + diphosphate</text>
        <dbReference type="Rhea" id="RHEA:22508"/>
        <dbReference type="Rhea" id="RHEA-COMP:17339"/>
        <dbReference type="Rhea" id="RHEA-COMP:17340"/>
        <dbReference type="ChEBI" id="CHEBI:33019"/>
        <dbReference type="ChEBI" id="CHEBI:61560"/>
        <dbReference type="ChEBI" id="CHEBI:173112"/>
        <dbReference type="EC" id="2.7.7.49"/>
    </reaction>
</comment>
<keyword evidence="6 11" id="KW-0695">RNA-directed DNA polymerase</keyword>
<feature type="domain" description="Reverse transcriptase" evidence="10">
    <location>
        <begin position="24"/>
        <end position="243"/>
    </location>
</feature>
<keyword evidence="5" id="KW-0460">Magnesium</keyword>
<evidence type="ECO:0000256" key="1">
    <source>
        <dbReference type="ARBA" id="ARBA00012493"/>
    </source>
</evidence>
<keyword evidence="4" id="KW-0479">Metal-binding</keyword>
<evidence type="ECO:0000256" key="9">
    <source>
        <dbReference type="ARBA" id="ARBA00048173"/>
    </source>
</evidence>
<keyword evidence="12" id="KW-1185">Reference proteome</keyword>
<evidence type="ECO:0000256" key="4">
    <source>
        <dbReference type="ARBA" id="ARBA00022723"/>
    </source>
</evidence>
<organism evidence="11 12">
    <name type="scientific">Lampropedia puyangensis</name>
    <dbReference type="NCBI Taxonomy" id="1330072"/>
    <lineage>
        <taxon>Bacteria</taxon>
        <taxon>Pseudomonadati</taxon>
        <taxon>Pseudomonadota</taxon>
        <taxon>Betaproteobacteria</taxon>
        <taxon>Burkholderiales</taxon>
        <taxon>Comamonadaceae</taxon>
        <taxon>Lampropedia</taxon>
    </lineage>
</organism>
<dbReference type="InterPro" id="IPR000477">
    <property type="entry name" value="RT_dom"/>
</dbReference>
<evidence type="ECO:0000256" key="8">
    <source>
        <dbReference type="ARBA" id="ARBA00034120"/>
    </source>
</evidence>
<dbReference type="GO" id="GO:0003964">
    <property type="term" value="F:RNA-directed DNA polymerase activity"/>
    <property type="evidence" value="ECO:0007669"/>
    <property type="project" value="UniProtKB-KW"/>
</dbReference>
<dbReference type="PANTHER" id="PTHR34047:SF7">
    <property type="entry name" value="RNA-DIRECTED DNA POLYMERASE"/>
    <property type="match status" value="1"/>
</dbReference>
<evidence type="ECO:0000256" key="5">
    <source>
        <dbReference type="ARBA" id="ARBA00022842"/>
    </source>
</evidence>
<dbReference type="InterPro" id="IPR000123">
    <property type="entry name" value="Reverse_transcriptase_msDNA"/>
</dbReference>
<evidence type="ECO:0000313" key="11">
    <source>
        <dbReference type="EMBL" id="THU02764.1"/>
    </source>
</evidence>
<proteinExistence type="inferred from homology"/>
<dbReference type="SUPFAM" id="SSF56672">
    <property type="entry name" value="DNA/RNA polymerases"/>
    <property type="match status" value="1"/>
</dbReference>
<dbReference type="OrthoDB" id="7055795at2"/>
<dbReference type="EMBL" id="STFG01000005">
    <property type="protein sequence ID" value="THU02764.1"/>
    <property type="molecule type" value="Genomic_DNA"/>
</dbReference>
<protein>
    <recommendedName>
        <fullName evidence="1">RNA-directed DNA polymerase</fullName>
        <ecNumber evidence="1">2.7.7.49</ecNumber>
    </recommendedName>
</protein>
<comment type="caution">
    <text evidence="11">The sequence shown here is derived from an EMBL/GenBank/DDBJ whole genome shotgun (WGS) entry which is preliminary data.</text>
</comment>
<evidence type="ECO:0000259" key="10">
    <source>
        <dbReference type="PROSITE" id="PS50878"/>
    </source>
</evidence>
<sequence length="389" mass="45016">MRPFYDARPIGSLAALSKTLQVELSILQRTASNIEEHYHAHEIVKKSGGTREINIPSNHLKIIQKRINKHIFENVVYPSYLHGGLPEKDYVKNANCHSSAEVVIALDIKNFYPSISIDKVEEIFQFFCHFPKDVSKLLAELCCLNNSVPQGGCSSSHIANLILNNTEYSLVSWLSSKKYTYTRLLDDINISSKHLISKEEITKIIKKTKETISKSDLKLNNKKQKITSRSNPEILMEVTGLWLNRGTPKAHTYDRKLIRAEMHKCQTMAKKDRFSAEYHEIHNSISGKVAKLSYLKHKESERYRYILRGILPLFDKSKEVSIRKQANYLLKSKPNYRKKYVYFKKYHKLLYKLNILTRNNKSLANQIKGNLKSCKPLGMKDELLYNEPI</sequence>
<keyword evidence="3" id="KW-0548">Nucleotidyltransferase</keyword>
<comment type="similarity">
    <text evidence="8">Belongs to the bacterial reverse transcriptase family.</text>
</comment>
<dbReference type="PANTHER" id="PTHR34047">
    <property type="entry name" value="NUCLEAR INTRON MATURASE 1, MITOCHONDRIAL-RELATED"/>
    <property type="match status" value="1"/>
</dbReference>
<evidence type="ECO:0000256" key="2">
    <source>
        <dbReference type="ARBA" id="ARBA00022679"/>
    </source>
</evidence>
<dbReference type="AlphaFoldDB" id="A0A4S8F917"/>
<evidence type="ECO:0000256" key="6">
    <source>
        <dbReference type="ARBA" id="ARBA00022918"/>
    </source>
</evidence>
<dbReference type="PRINTS" id="PR00866">
    <property type="entry name" value="RNADNAPOLMS"/>
</dbReference>
<dbReference type="GO" id="GO:0003723">
    <property type="term" value="F:RNA binding"/>
    <property type="evidence" value="ECO:0007669"/>
    <property type="project" value="InterPro"/>
</dbReference>
<dbReference type="PROSITE" id="PS50878">
    <property type="entry name" value="RT_POL"/>
    <property type="match status" value="1"/>
</dbReference>
<dbReference type="Gene3D" id="3.30.70.270">
    <property type="match status" value="1"/>
</dbReference>
<dbReference type="GO" id="GO:0051607">
    <property type="term" value="P:defense response to virus"/>
    <property type="evidence" value="ECO:0007669"/>
    <property type="project" value="UniProtKB-KW"/>
</dbReference>
<dbReference type="InterPro" id="IPR043502">
    <property type="entry name" value="DNA/RNA_pol_sf"/>
</dbReference>
<name>A0A4S8F917_9BURK</name>
<dbReference type="GO" id="GO:0046872">
    <property type="term" value="F:metal ion binding"/>
    <property type="evidence" value="ECO:0007669"/>
    <property type="project" value="UniProtKB-KW"/>
</dbReference>
<dbReference type="InterPro" id="IPR043128">
    <property type="entry name" value="Rev_trsase/Diguanyl_cyclase"/>
</dbReference>
<dbReference type="Proteomes" id="UP000308917">
    <property type="component" value="Unassembled WGS sequence"/>
</dbReference>
<evidence type="ECO:0000313" key="12">
    <source>
        <dbReference type="Proteomes" id="UP000308917"/>
    </source>
</evidence>
<dbReference type="InterPro" id="IPR051083">
    <property type="entry name" value="GrpII_Intron_Splice-Mob/Def"/>
</dbReference>
<dbReference type="Pfam" id="PF00078">
    <property type="entry name" value="RVT_1"/>
    <property type="match status" value="1"/>
</dbReference>
<keyword evidence="2" id="KW-0808">Transferase</keyword>